<dbReference type="SUPFAM" id="SSF47616">
    <property type="entry name" value="GST C-terminal domain-like"/>
    <property type="match status" value="1"/>
</dbReference>
<keyword evidence="5" id="KW-1185">Reference proteome</keyword>
<dbReference type="SFLD" id="SFLDS00019">
    <property type="entry name" value="Glutathione_Transferase_(cytos"/>
    <property type="match status" value="1"/>
</dbReference>
<dbReference type="PROSITE" id="PS50405">
    <property type="entry name" value="GST_CTER"/>
    <property type="match status" value="1"/>
</dbReference>
<dbReference type="Pfam" id="PF13409">
    <property type="entry name" value="GST_N_2"/>
    <property type="match status" value="1"/>
</dbReference>
<dbReference type="EMBL" id="JAUEPO010000002">
    <property type="protein sequence ID" value="KAK3332705.1"/>
    <property type="molecule type" value="Genomic_DNA"/>
</dbReference>
<dbReference type="InterPro" id="IPR010987">
    <property type="entry name" value="Glutathione-S-Trfase_C-like"/>
</dbReference>
<comment type="caution">
    <text evidence="4">The sequence shown here is derived from an EMBL/GenBank/DDBJ whole genome shotgun (WGS) entry which is preliminary data.</text>
</comment>
<gene>
    <name evidence="4" type="ORF">B0T19DRAFT_109725</name>
</gene>
<dbReference type="InterPro" id="IPR004045">
    <property type="entry name" value="Glutathione_S-Trfase_N"/>
</dbReference>
<dbReference type="Pfam" id="PF00043">
    <property type="entry name" value="GST_C"/>
    <property type="match status" value="1"/>
</dbReference>
<dbReference type="Proteomes" id="UP001286456">
    <property type="component" value="Unassembled WGS sequence"/>
</dbReference>
<evidence type="ECO:0000259" key="2">
    <source>
        <dbReference type="PROSITE" id="PS50404"/>
    </source>
</evidence>
<evidence type="ECO:0000313" key="4">
    <source>
        <dbReference type="EMBL" id="KAK3332705.1"/>
    </source>
</evidence>
<protein>
    <submittedName>
        <fullName evidence="4">Glutathione S-transferase</fullName>
    </submittedName>
</protein>
<dbReference type="PANTHER" id="PTHR44051">
    <property type="entry name" value="GLUTATHIONE S-TRANSFERASE-RELATED"/>
    <property type="match status" value="1"/>
</dbReference>
<proteinExistence type="inferred from homology"/>
<evidence type="ECO:0000313" key="5">
    <source>
        <dbReference type="Proteomes" id="UP001286456"/>
    </source>
</evidence>
<dbReference type="SFLD" id="SFLDG00358">
    <property type="entry name" value="Main_(cytGST)"/>
    <property type="match status" value="1"/>
</dbReference>
<organism evidence="4 5">
    <name type="scientific">Cercophora scortea</name>
    <dbReference type="NCBI Taxonomy" id="314031"/>
    <lineage>
        <taxon>Eukaryota</taxon>
        <taxon>Fungi</taxon>
        <taxon>Dikarya</taxon>
        <taxon>Ascomycota</taxon>
        <taxon>Pezizomycotina</taxon>
        <taxon>Sordariomycetes</taxon>
        <taxon>Sordariomycetidae</taxon>
        <taxon>Sordariales</taxon>
        <taxon>Lasiosphaeriaceae</taxon>
        <taxon>Cercophora</taxon>
    </lineage>
</organism>
<dbReference type="InterPro" id="IPR004046">
    <property type="entry name" value="GST_C"/>
</dbReference>
<dbReference type="InterPro" id="IPR040079">
    <property type="entry name" value="Glutathione_S-Trfase"/>
</dbReference>
<dbReference type="Gene3D" id="1.20.1050.10">
    <property type="match status" value="1"/>
</dbReference>
<dbReference type="InterPro" id="IPR036282">
    <property type="entry name" value="Glutathione-S-Trfase_C_sf"/>
</dbReference>
<dbReference type="Gene3D" id="3.40.30.10">
    <property type="entry name" value="Glutaredoxin"/>
    <property type="match status" value="1"/>
</dbReference>
<feature type="domain" description="GST N-terminal" evidence="2">
    <location>
        <begin position="1"/>
        <end position="80"/>
    </location>
</feature>
<dbReference type="AlphaFoldDB" id="A0AAE0MHT4"/>
<reference evidence="4" key="1">
    <citation type="journal article" date="2023" name="Mol. Phylogenet. Evol.">
        <title>Genome-scale phylogeny and comparative genomics of the fungal order Sordariales.</title>
        <authorList>
            <person name="Hensen N."/>
            <person name="Bonometti L."/>
            <person name="Westerberg I."/>
            <person name="Brannstrom I.O."/>
            <person name="Guillou S."/>
            <person name="Cros-Aarteil S."/>
            <person name="Calhoun S."/>
            <person name="Haridas S."/>
            <person name="Kuo A."/>
            <person name="Mondo S."/>
            <person name="Pangilinan J."/>
            <person name="Riley R."/>
            <person name="LaButti K."/>
            <person name="Andreopoulos B."/>
            <person name="Lipzen A."/>
            <person name="Chen C."/>
            <person name="Yan M."/>
            <person name="Daum C."/>
            <person name="Ng V."/>
            <person name="Clum A."/>
            <person name="Steindorff A."/>
            <person name="Ohm R.A."/>
            <person name="Martin F."/>
            <person name="Silar P."/>
            <person name="Natvig D.O."/>
            <person name="Lalanne C."/>
            <person name="Gautier V."/>
            <person name="Ament-Velasquez S.L."/>
            <person name="Kruys A."/>
            <person name="Hutchinson M.I."/>
            <person name="Powell A.J."/>
            <person name="Barry K."/>
            <person name="Miller A.N."/>
            <person name="Grigoriev I.V."/>
            <person name="Debuchy R."/>
            <person name="Gladieux P."/>
            <person name="Hiltunen Thoren M."/>
            <person name="Johannesson H."/>
        </authorList>
    </citation>
    <scope>NUCLEOTIDE SEQUENCE</scope>
    <source>
        <strain evidence="4">SMH4131-1</strain>
    </source>
</reference>
<dbReference type="SUPFAM" id="SSF52833">
    <property type="entry name" value="Thioredoxin-like"/>
    <property type="match status" value="1"/>
</dbReference>
<dbReference type="PROSITE" id="PS50404">
    <property type="entry name" value="GST_NTER"/>
    <property type="match status" value="1"/>
</dbReference>
<evidence type="ECO:0000259" key="3">
    <source>
        <dbReference type="PROSITE" id="PS50405"/>
    </source>
</evidence>
<dbReference type="PANTHER" id="PTHR44051:SF9">
    <property type="entry name" value="GLUTATHIONE S-TRANSFERASE 1"/>
    <property type="match status" value="1"/>
</dbReference>
<reference evidence="4" key="2">
    <citation type="submission" date="2023-06" db="EMBL/GenBank/DDBJ databases">
        <authorList>
            <consortium name="Lawrence Berkeley National Laboratory"/>
            <person name="Haridas S."/>
            <person name="Hensen N."/>
            <person name="Bonometti L."/>
            <person name="Westerberg I."/>
            <person name="Brannstrom I.O."/>
            <person name="Guillou S."/>
            <person name="Cros-Aarteil S."/>
            <person name="Calhoun S."/>
            <person name="Kuo A."/>
            <person name="Mondo S."/>
            <person name="Pangilinan J."/>
            <person name="Riley R."/>
            <person name="Labutti K."/>
            <person name="Andreopoulos B."/>
            <person name="Lipzen A."/>
            <person name="Chen C."/>
            <person name="Yanf M."/>
            <person name="Daum C."/>
            <person name="Ng V."/>
            <person name="Clum A."/>
            <person name="Steindorff A."/>
            <person name="Ohm R."/>
            <person name="Martin F."/>
            <person name="Silar P."/>
            <person name="Natvig D."/>
            <person name="Lalanne C."/>
            <person name="Gautier V."/>
            <person name="Ament-Velasquez S.L."/>
            <person name="Kruys A."/>
            <person name="Hutchinson M.I."/>
            <person name="Powell A.J."/>
            <person name="Barry K."/>
            <person name="Miller A.N."/>
            <person name="Grigoriev I.V."/>
            <person name="Debuchy R."/>
            <person name="Gladieux P."/>
            <person name="Thoren M.H."/>
            <person name="Johannesson H."/>
        </authorList>
    </citation>
    <scope>NUCLEOTIDE SEQUENCE</scope>
    <source>
        <strain evidence="4">SMH4131-1</strain>
    </source>
</reference>
<dbReference type="CDD" id="cd03046">
    <property type="entry name" value="GST_N_GTT1_like"/>
    <property type="match status" value="1"/>
</dbReference>
<accession>A0AAE0MHT4</accession>
<name>A0AAE0MHT4_9PEZI</name>
<dbReference type="InterPro" id="IPR036249">
    <property type="entry name" value="Thioredoxin-like_sf"/>
</dbReference>
<feature type="domain" description="GST C-terminal" evidence="3">
    <location>
        <begin position="86"/>
        <end position="217"/>
    </location>
</feature>
<sequence>MGLLIHHLRKSQSERIVWLCHELSIPHEVKSYDWVPLAAPAEYKALHPLSKAPIIQDGALTLAESGACIEYIAHKHGQGRLFVKPDDAAYVDFLFWWHWGKASLLPAPARAHSVRLSGLDATHPALTMAETRERKLLRILEDRLRGNTWLAGEEFTVADIMVVFSLTTLRYFIPYNLGGYPSILEYLERINGRRAYRDAMREIDPAMELVLGPEPPASD</sequence>
<dbReference type="SFLD" id="SFLDG01150">
    <property type="entry name" value="Main.1:_Beta-like"/>
    <property type="match status" value="1"/>
</dbReference>
<evidence type="ECO:0000256" key="1">
    <source>
        <dbReference type="ARBA" id="ARBA00007409"/>
    </source>
</evidence>
<comment type="similarity">
    <text evidence="1">Belongs to the GST superfamily.</text>
</comment>